<accession>A0ABT3AZF2</accession>
<evidence type="ECO:0000313" key="2">
    <source>
        <dbReference type="Proteomes" id="UP001526143"/>
    </source>
</evidence>
<comment type="caution">
    <text evidence="1">The sequence shown here is derived from an EMBL/GenBank/DDBJ whole genome shotgun (WGS) entry which is preliminary data.</text>
</comment>
<proteinExistence type="predicted"/>
<name>A0ABT3AZF2_9CYAN</name>
<sequence length="145" mass="16047">PSPPPLHQGLADLVWVTLTYPDGFQAYIHLCWLNPDKQRRLVVVGSLGSLIFDEMSTEAPLTLLHGEFEVKGNQFIPVNQSREVLEVETSESLQRVCSGFVNCIQENTPSTISSGWVGTELVQILTALTESLSKDGKSVFIDKFN</sequence>
<protein>
    <submittedName>
        <fullName evidence="1">Gfo/Idh/MocA family oxidoreductase</fullName>
    </submittedName>
</protein>
<dbReference type="SUPFAM" id="SSF55347">
    <property type="entry name" value="Glyceraldehyde-3-phosphate dehydrogenase-like, C-terminal domain"/>
    <property type="match status" value="1"/>
</dbReference>
<gene>
    <name evidence="1" type="ORF">OGM63_11410</name>
</gene>
<dbReference type="Gene3D" id="3.30.360.10">
    <property type="entry name" value="Dihydrodipicolinate Reductase, domain 2"/>
    <property type="match status" value="1"/>
</dbReference>
<feature type="non-terminal residue" evidence="1">
    <location>
        <position position="1"/>
    </location>
</feature>
<dbReference type="Proteomes" id="UP001526143">
    <property type="component" value="Unassembled WGS sequence"/>
</dbReference>
<dbReference type="EMBL" id="JAOWRF010000172">
    <property type="protein sequence ID" value="MCV3214110.1"/>
    <property type="molecule type" value="Genomic_DNA"/>
</dbReference>
<evidence type="ECO:0000313" key="1">
    <source>
        <dbReference type="EMBL" id="MCV3214110.1"/>
    </source>
</evidence>
<keyword evidence="2" id="KW-1185">Reference proteome</keyword>
<reference evidence="1 2" key="1">
    <citation type="submission" date="2022-10" db="EMBL/GenBank/DDBJ databases">
        <title>Identification of biosynthetic pathway for the production of the potent trypsin inhibitor radiosumin.</title>
        <authorList>
            <person name="Fewer D.P."/>
            <person name="Delbaje E."/>
            <person name="Ouyang X."/>
            <person name="Agostino P.D."/>
            <person name="Wahlsten M."/>
            <person name="Jokela J."/>
            <person name="Permi P."/>
            <person name="Haapaniemi E."/>
            <person name="Koistinen H."/>
        </authorList>
    </citation>
    <scope>NUCLEOTIDE SEQUENCE [LARGE SCALE GENOMIC DNA]</scope>
    <source>
        <strain evidence="1 2">NIES-515</strain>
    </source>
</reference>
<organism evidence="1 2">
    <name type="scientific">Plectonema radiosum NIES-515</name>
    <dbReference type="NCBI Taxonomy" id="2986073"/>
    <lineage>
        <taxon>Bacteria</taxon>
        <taxon>Bacillati</taxon>
        <taxon>Cyanobacteriota</taxon>
        <taxon>Cyanophyceae</taxon>
        <taxon>Oscillatoriophycideae</taxon>
        <taxon>Oscillatoriales</taxon>
        <taxon>Microcoleaceae</taxon>
        <taxon>Plectonema</taxon>
    </lineage>
</organism>